<gene>
    <name evidence="1" type="ORF">O6H91_06G043300</name>
</gene>
<comment type="caution">
    <text evidence="1">The sequence shown here is derived from an EMBL/GenBank/DDBJ whole genome shotgun (WGS) entry which is preliminary data.</text>
</comment>
<dbReference type="EMBL" id="CM055097">
    <property type="protein sequence ID" value="KAJ7552136.1"/>
    <property type="molecule type" value="Genomic_DNA"/>
</dbReference>
<dbReference type="Proteomes" id="UP001162992">
    <property type="component" value="Chromosome 6"/>
</dbReference>
<evidence type="ECO:0000313" key="1">
    <source>
        <dbReference type="EMBL" id="KAJ7552136.1"/>
    </source>
</evidence>
<sequence length="468" mass="52384">MVLAPTQFRFFTSHPLTSIIISYTNETCFCLRSFSQQVSISGMYKKLLDREWLLSDPDTKIHKVTFSRGFLSPHYHNLLNDVSFTLDTFVRKFMSSMPLDKKNEFYVVRDDLLHPIVGGNKVRKMDALFPFLEGSGVTDVVTCGGCQSAHTAALAVACAERKMVAHLLLRGERPIVPTGYNLISGMYGHVTYVPRAEYACRNSLLEKHAMRIAGSDGQILWLSNGTDEASIEVNCKSNEMAGSVHQMDGQKTTSDSTRHKESEKPELLQQYKCRKVAVVKEGAGDAIALLGLIRLVHFLSQNENFGCDQKVQLVVDSGTGTTAIGLALAVVLMGLPWEVVGIMLADTLQGYERQKRLLLEHFYRQFLSYDRPQVSNDGHFRLPLQWRLRNNTRKFGKVLDGDIETCQHVARETGILLDPIYTLASWEMAMQLCSEMKKGNGNGKVVMLHTGGTLGLFGLAQRFPSQFF</sequence>
<proteinExistence type="predicted"/>
<name>A0ACC2DD12_DIPCM</name>
<accession>A0ACC2DD12</accession>
<reference evidence="2" key="1">
    <citation type="journal article" date="2024" name="Proc. Natl. Acad. Sci. U.S.A.">
        <title>Extraordinary preservation of gene collinearity over three hundred million years revealed in homosporous lycophytes.</title>
        <authorList>
            <person name="Li C."/>
            <person name="Wickell D."/>
            <person name="Kuo L.Y."/>
            <person name="Chen X."/>
            <person name="Nie B."/>
            <person name="Liao X."/>
            <person name="Peng D."/>
            <person name="Ji J."/>
            <person name="Jenkins J."/>
            <person name="Williams M."/>
            <person name="Shu S."/>
            <person name="Plott C."/>
            <person name="Barry K."/>
            <person name="Rajasekar S."/>
            <person name="Grimwood J."/>
            <person name="Han X."/>
            <person name="Sun S."/>
            <person name="Hou Z."/>
            <person name="He W."/>
            <person name="Dai G."/>
            <person name="Sun C."/>
            <person name="Schmutz J."/>
            <person name="Leebens-Mack J.H."/>
            <person name="Li F.W."/>
            <person name="Wang L."/>
        </authorList>
    </citation>
    <scope>NUCLEOTIDE SEQUENCE [LARGE SCALE GENOMIC DNA]</scope>
    <source>
        <strain evidence="2">cv. PW_Plant_1</strain>
    </source>
</reference>
<keyword evidence="2" id="KW-1185">Reference proteome</keyword>
<evidence type="ECO:0000313" key="2">
    <source>
        <dbReference type="Proteomes" id="UP001162992"/>
    </source>
</evidence>
<organism evidence="1 2">
    <name type="scientific">Diphasiastrum complanatum</name>
    <name type="common">Issler's clubmoss</name>
    <name type="synonym">Lycopodium complanatum</name>
    <dbReference type="NCBI Taxonomy" id="34168"/>
    <lineage>
        <taxon>Eukaryota</taxon>
        <taxon>Viridiplantae</taxon>
        <taxon>Streptophyta</taxon>
        <taxon>Embryophyta</taxon>
        <taxon>Tracheophyta</taxon>
        <taxon>Lycopodiopsida</taxon>
        <taxon>Lycopodiales</taxon>
        <taxon>Lycopodiaceae</taxon>
        <taxon>Lycopodioideae</taxon>
        <taxon>Diphasiastrum</taxon>
    </lineage>
</organism>
<protein>
    <submittedName>
        <fullName evidence="1">Uncharacterized protein</fullName>
    </submittedName>
</protein>